<protein>
    <recommendedName>
        <fullName evidence="4">RING-type E3 ubiquitin transferase</fullName>
        <ecNumber evidence="4">2.3.2.27</ecNumber>
    </recommendedName>
</protein>
<dbReference type="OrthoDB" id="8062037at2759"/>
<keyword evidence="11" id="KW-1133">Transmembrane helix</keyword>
<keyword evidence="13" id="KW-0325">Glycoprotein</keyword>
<evidence type="ECO:0000256" key="10">
    <source>
        <dbReference type="ARBA" id="ARBA00022833"/>
    </source>
</evidence>
<comment type="catalytic activity">
    <reaction evidence="1">
        <text>S-ubiquitinyl-[E2 ubiquitin-conjugating enzyme]-L-cysteine + [acceptor protein]-L-lysine = [E2 ubiquitin-conjugating enzyme]-L-cysteine + N(6)-ubiquitinyl-[acceptor protein]-L-lysine.</text>
        <dbReference type="EC" id="2.3.2.27"/>
    </reaction>
</comment>
<evidence type="ECO:0000256" key="1">
    <source>
        <dbReference type="ARBA" id="ARBA00000900"/>
    </source>
</evidence>
<dbReference type="EC" id="2.3.2.27" evidence="4"/>
<reference evidence="16 17" key="1">
    <citation type="submission" date="2017-09" db="EMBL/GenBank/DDBJ databases">
        <title>WGS assembly of Aquilegia coerulea Goldsmith.</title>
        <authorList>
            <person name="Hodges S."/>
            <person name="Kramer E."/>
            <person name="Nordborg M."/>
            <person name="Tomkins J."/>
            <person name="Borevitz J."/>
            <person name="Derieg N."/>
            <person name="Yan J."/>
            <person name="Mihaltcheva S."/>
            <person name="Hayes R.D."/>
            <person name="Rokhsar D."/>
        </authorList>
    </citation>
    <scope>NUCLEOTIDE SEQUENCE [LARGE SCALE GENOMIC DNA]</scope>
    <source>
        <strain evidence="17">cv. Goldsmith</strain>
    </source>
</reference>
<evidence type="ECO:0000256" key="4">
    <source>
        <dbReference type="ARBA" id="ARBA00012483"/>
    </source>
</evidence>
<evidence type="ECO:0000313" key="17">
    <source>
        <dbReference type="Proteomes" id="UP000230069"/>
    </source>
</evidence>
<keyword evidence="10" id="KW-0862">Zinc</keyword>
<dbReference type="InterPro" id="IPR032872">
    <property type="entry name" value="WAK_assoc_C"/>
</dbReference>
<evidence type="ECO:0000256" key="2">
    <source>
        <dbReference type="ARBA" id="ARBA00004167"/>
    </source>
</evidence>
<sequence>MNKNLSGSPLQEAFSQNFHFFNCSSNITFQFMEPITCLSTSNYSVFAVPSRGYMFSTCNFIKTVTVPIPTPNWEFYEYGYRPEIHEDLHLVWYTPNCLECVQRGGKCGFKNSKSSDIRCFDLPRRVVSKGSEVCSKHRSWDTYPYVCHFDSMLYLWKVQVL</sequence>
<evidence type="ECO:0000256" key="3">
    <source>
        <dbReference type="ARBA" id="ARBA00004906"/>
    </source>
</evidence>
<proteinExistence type="inferred from homology"/>
<dbReference type="InParanoid" id="A0A2G5CTT8"/>
<comment type="pathway">
    <text evidence="3">Protein modification; protein ubiquitination.</text>
</comment>
<evidence type="ECO:0000256" key="11">
    <source>
        <dbReference type="ARBA" id="ARBA00022989"/>
    </source>
</evidence>
<dbReference type="InterPro" id="IPR046948">
    <property type="entry name" value="ATL20-22-like"/>
</dbReference>
<evidence type="ECO:0000256" key="8">
    <source>
        <dbReference type="ARBA" id="ARBA00022771"/>
    </source>
</evidence>
<dbReference type="GO" id="GO:0008270">
    <property type="term" value="F:zinc ion binding"/>
    <property type="evidence" value="ECO:0007669"/>
    <property type="project" value="UniProtKB-KW"/>
</dbReference>
<dbReference type="Pfam" id="PF14380">
    <property type="entry name" value="WAK_assoc"/>
    <property type="match status" value="1"/>
</dbReference>
<evidence type="ECO:0000256" key="7">
    <source>
        <dbReference type="ARBA" id="ARBA00022723"/>
    </source>
</evidence>
<evidence type="ECO:0000259" key="15">
    <source>
        <dbReference type="Pfam" id="PF14380"/>
    </source>
</evidence>
<keyword evidence="7" id="KW-0479">Metal-binding</keyword>
<gene>
    <name evidence="16" type="ORF">AQUCO_03700157v1</name>
</gene>
<evidence type="ECO:0000256" key="5">
    <source>
        <dbReference type="ARBA" id="ARBA00022679"/>
    </source>
</evidence>
<evidence type="ECO:0000313" key="16">
    <source>
        <dbReference type="EMBL" id="PIA34681.1"/>
    </source>
</evidence>
<keyword evidence="8" id="KW-0863">Zinc-finger</keyword>
<keyword evidence="6" id="KW-0812">Transmembrane</keyword>
<keyword evidence="17" id="KW-1185">Reference proteome</keyword>
<name>A0A2G5CTT8_AQUCA</name>
<feature type="domain" description="Wall-associated receptor kinase C-terminal" evidence="15">
    <location>
        <begin position="54"/>
        <end position="120"/>
    </location>
</feature>
<keyword evidence="12" id="KW-0472">Membrane</keyword>
<dbReference type="STRING" id="218851.A0A2G5CTT8"/>
<evidence type="ECO:0000256" key="13">
    <source>
        <dbReference type="ARBA" id="ARBA00023180"/>
    </source>
</evidence>
<dbReference type="EMBL" id="KZ305054">
    <property type="protein sequence ID" value="PIA34681.1"/>
    <property type="molecule type" value="Genomic_DNA"/>
</dbReference>
<evidence type="ECO:0000256" key="6">
    <source>
        <dbReference type="ARBA" id="ARBA00022692"/>
    </source>
</evidence>
<organism evidence="16 17">
    <name type="scientific">Aquilegia coerulea</name>
    <name type="common">Rocky mountain columbine</name>
    <dbReference type="NCBI Taxonomy" id="218851"/>
    <lineage>
        <taxon>Eukaryota</taxon>
        <taxon>Viridiplantae</taxon>
        <taxon>Streptophyta</taxon>
        <taxon>Embryophyta</taxon>
        <taxon>Tracheophyta</taxon>
        <taxon>Spermatophyta</taxon>
        <taxon>Magnoliopsida</taxon>
        <taxon>Ranunculales</taxon>
        <taxon>Ranunculaceae</taxon>
        <taxon>Thalictroideae</taxon>
        <taxon>Aquilegia</taxon>
    </lineage>
</organism>
<evidence type="ECO:0000256" key="12">
    <source>
        <dbReference type="ARBA" id="ARBA00023136"/>
    </source>
</evidence>
<dbReference type="PANTHER" id="PTHR46279:SF9">
    <property type="entry name" value="OS01G0116300 PROTEIN"/>
    <property type="match status" value="1"/>
</dbReference>
<dbReference type="Proteomes" id="UP000230069">
    <property type="component" value="Unassembled WGS sequence"/>
</dbReference>
<accession>A0A2G5CTT8</accession>
<keyword evidence="5" id="KW-0808">Transferase</keyword>
<evidence type="ECO:0000256" key="9">
    <source>
        <dbReference type="ARBA" id="ARBA00022786"/>
    </source>
</evidence>
<dbReference type="GO" id="GO:0061630">
    <property type="term" value="F:ubiquitin protein ligase activity"/>
    <property type="evidence" value="ECO:0007669"/>
    <property type="project" value="UniProtKB-EC"/>
</dbReference>
<keyword evidence="9" id="KW-0833">Ubl conjugation pathway</keyword>
<comment type="similarity">
    <text evidence="14">Belongs to the RING-type zinc finger family. ATL subfamily.</text>
</comment>
<dbReference type="AlphaFoldDB" id="A0A2G5CTT8"/>
<dbReference type="GO" id="GO:0016020">
    <property type="term" value="C:membrane"/>
    <property type="evidence" value="ECO:0007669"/>
    <property type="project" value="UniProtKB-SubCell"/>
</dbReference>
<dbReference type="PANTHER" id="PTHR46279">
    <property type="entry name" value="RING/U-BOX SUPERFAMILY PROTEIN"/>
    <property type="match status" value="1"/>
</dbReference>
<comment type="subcellular location">
    <subcellularLocation>
        <location evidence="2">Membrane</location>
        <topology evidence="2">Single-pass membrane protein</topology>
    </subcellularLocation>
</comment>
<evidence type="ECO:0000256" key="14">
    <source>
        <dbReference type="ARBA" id="ARBA00024209"/>
    </source>
</evidence>